<dbReference type="Pfam" id="PF17056">
    <property type="entry name" value="KRE1"/>
    <property type="match status" value="1"/>
</dbReference>
<organism evidence="2 3">
    <name type="scientific">Wickerhamomyces anomalus (strain ATCC 58044 / CBS 1984 / NCYC 433 / NRRL Y-366-8)</name>
    <name type="common">Yeast</name>
    <name type="synonym">Hansenula anomala</name>
    <dbReference type="NCBI Taxonomy" id="683960"/>
    <lineage>
        <taxon>Eukaryota</taxon>
        <taxon>Fungi</taxon>
        <taxon>Dikarya</taxon>
        <taxon>Ascomycota</taxon>
        <taxon>Saccharomycotina</taxon>
        <taxon>Saccharomycetes</taxon>
        <taxon>Phaffomycetales</taxon>
        <taxon>Wickerhamomycetaceae</taxon>
        <taxon>Wickerhamomyces</taxon>
    </lineage>
</organism>
<dbReference type="RefSeq" id="XP_019040140.1">
    <property type="nucleotide sequence ID" value="XM_019183186.1"/>
</dbReference>
<evidence type="ECO:0000256" key="1">
    <source>
        <dbReference type="SAM" id="MobiDB-lite"/>
    </source>
</evidence>
<sequence>MISIAVITTTNINGVTVTLTNTVTSTGTATTNTATTNTATTNTATTNTATTNTATTNTATTNTATTNTATTGTGTATTGTATTGTGTGTATTGTTTGGAADGEVEGTDTATTGRTTTKLSQGTDTSSVNPTFTYSDATTTYITSSAWTSIWVTVTYSNGGVATVQTTYSQRFKSFYSSVDQPSSGTIGLGSISGSVGVVKSKHLVTQSTNAGIINTISSGLIFVVALLFL</sequence>
<dbReference type="Proteomes" id="UP000094112">
    <property type="component" value="Unassembled WGS sequence"/>
</dbReference>
<proteinExistence type="predicted"/>
<feature type="compositionally biased region" description="Low complexity" evidence="1">
    <location>
        <begin position="107"/>
        <end position="117"/>
    </location>
</feature>
<protein>
    <submittedName>
        <fullName evidence="2">Uncharacterized protein</fullName>
    </submittedName>
</protein>
<name>A0A1E3P6G6_WICAA</name>
<dbReference type="AlphaFoldDB" id="A0A1E3P6G6"/>
<dbReference type="OrthoDB" id="3980997at2759"/>
<accession>A0A1E3P6G6</accession>
<reference evidence="2 3" key="1">
    <citation type="journal article" date="2016" name="Proc. Natl. Acad. Sci. U.S.A.">
        <title>Comparative genomics of biotechnologically important yeasts.</title>
        <authorList>
            <person name="Riley R."/>
            <person name="Haridas S."/>
            <person name="Wolfe K.H."/>
            <person name="Lopes M.R."/>
            <person name="Hittinger C.T."/>
            <person name="Goeker M."/>
            <person name="Salamov A.A."/>
            <person name="Wisecaver J.H."/>
            <person name="Long T.M."/>
            <person name="Calvey C.H."/>
            <person name="Aerts A.L."/>
            <person name="Barry K.W."/>
            <person name="Choi C."/>
            <person name="Clum A."/>
            <person name="Coughlan A.Y."/>
            <person name="Deshpande S."/>
            <person name="Douglass A.P."/>
            <person name="Hanson S.J."/>
            <person name="Klenk H.-P."/>
            <person name="LaButti K.M."/>
            <person name="Lapidus A."/>
            <person name="Lindquist E.A."/>
            <person name="Lipzen A.M."/>
            <person name="Meier-Kolthoff J.P."/>
            <person name="Ohm R.A."/>
            <person name="Otillar R.P."/>
            <person name="Pangilinan J.L."/>
            <person name="Peng Y."/>
            <person name="Rokas A."/>
            <person name="Rosa C.A."/>
            <person name="Scheuner C."/>
            <person name="Sibirny A.A."/>
            <person name="Slot J.C."/>
            <person name="Stielow J.B."/>
            <person name="Sun H."/>
            <person name="Kurtzman C.P."/>
            <person name="Blackwell M."/>
            <person name="Grigoriev I.V."/>
            <person name="Jeffries T.W."/>
        </authorList>
    </citation>
    <scope>NUCLEOTIDE SEQUENCE [LARGE SCALE GENOMIC DNA]</scope>
    <source>
        <strain evidence="3">ATCC 58044 / CBS 1984 / NCYC 433 / NRRL Y-366-8</strain>
    </source>
</reference>
<gene>
    <name evidence="2" type="ORF">WICANDRAFT_61491</name>
</gene>
<evidence type="ECO:0000313" key="3">
    <source>
        <dbReference type="Proteomes" id="UP000094112"/>
    </source>
</evidence>
<dbReference type="GeneID" id="30200432"/>
<dbReference type="GO" id="GO:0031505">
    <property type="term" value="P:fungal-type cell wall organization"/>
    <property type="evidence" value="ECO:0007669"/>
    <property type="project" value="InterPro"/>
</dbReference>
<evidence type="ECO:0000313" key="2">
    <source>
        <dbReference type="EMBL" id="ODQ60933.1"/>
    </source>
</evidence>
<feature type="region of interest" description="Disordered" evidence="1">
    <location>
        <begin position="26"/>
        <end position="126"/>
    </location>
</feature>
<dbReference type="InterPro" id="IPR031452">
    <property type="entry name" value="Kre1"/>
</dbReference>
<feature type="compositionally biased region" description="Low complexity" evidence="1">
    <location>
        <begin position="26"/>
        <end position="94"/>
    </location>
</feature>
<keyword evidence="3" id="KW-1185">Reference proteome</keyword>
<dbReference type="EMBL" id="KV454209">
    <property type="protein sequence ID" value="ODQ60933.1"/>
    <property type="molecule type" value="Genomic_DNA"/>
</dbReference>
<dbReference type="STRING" id="683960.A0A1E3P6G6"/>